<name>A0A518DZ29_9BACT</name>
<organism evidence="3 4">
    <name type="scientific">Lignipirellula cremea</name>
    <dbReference type="NCBI Taxonomy" id="2528010"/>
    <lineage>
        <taxon>Bacteria</taxon>
        <taxon>Pseudomonadati</taxon>
        <taxon>Planctomycetota</taxon>
        <taxon>Planctomycetia</taxon>
        <taxon>Pirellulales</taxon>
        <taxon>Pirellulaceae</taxon>
        <taxon>Lignipirellula</taxon>
    </lineage>
</organism>
<feature type="transmembrane region" description="Helical" evidence="2">
    <location>
        <begin position="6"/>
        <end position="27"/>
    </location>
</feature>
<dbReference type="AlphaFoldDB" id="A0A518DZ29"/>
<protein>
    <submittedName>
        <fullName evidence="3">Uncharacterized protein</fullName>
    </submittedName>
</protein>
<feature type="compositionally biased region" description="Polar residues" evidence="1">
    <location>
        <begin position="486"/>
        <end position="510"/>
    </location>
</feature>
<evidence type="ECO:0000313" key="3">
    <source>
        <dbReference type="EMBL" id="QDU97084.1"/>
    </source>
</evidence>
<feature type="region of interest" description="Disordered" evidence="1">
    <location>
        <begin position="156"/>
        <end position="196"/>
    </location>
</feature>
<gene>
    <name evidence="3" type="ORF">Pla8534_49100</name>
</gene>
<dbReference type="SUPFAM" id="SSF48452">
    <property type="entry name" value="TPR-like"/>
    <property type="match status" value="1"/>
</dbReference>
<keyword evidence="2" id="KW-1133">Transmembrane helix</keyword>
<dbReference type="Gene3D" id="1.25.40.10">
    <property type="entry name" value="Tetratricopeptide repeat domain"/>
    <property type="match status" value="1"/>
</dbReference>
<keyword evidence="2" id="KW-0472">Membrane</keyword>
<accession>A0A518DZ29</accession>
<dbReference type="InterPro" id="IPR011990">
    <property type="entry name" value="TPR-like_helical_dom_sf"/>
</dbReference>
<dbReference type="KEGG" id="lcre:Pla8534_49100"/>
<dbReference type="Proteomes" id="UP000317648">
    <property type="component" value="Chromosome"/>
</dbReference>
<keyword evidence="4" id="KW-1185">Reference proteome</keyword>
<feature type="region of interest" description="Disordered" evidence="1">
    <location>
        <begin position="68"/>
        <end position="143"/>
    </location>
</feature>
<keyword evidence="2" id="KW-0812">Transmembrane</keyword>
<evidence type="ECO:0000256" key="1">
    <source>
        <dbReference type="SAM" id="MobiDB-lite"/>
    </source>
</evidence>
<evidence type="ECO:0000313" key="4">
    <source>
        <dbReference type="Proteomes" id="UP000317648"/>
    </source>
</evidence>
<evidence type="ECO:0000256" key="2">
    <source>
        <dbReference type="SAM" id="Phobius"/>
    </source>
</evidence>
<dbReference type="EMBL" id="CP036433">
    <property type="protein sequence ID" value="QDU97084.1"/>
    <property type="molecule type" value="Genomic_DNA"/>
</dbReference>
<reference evidence="3 4" key="1">
    <citation type="submission" date="2019-02" db="EMBL/GenBank/DDBJ databases">
        <title>Deep-cultivation of Planctomycetes and their phenomic and genomic characterization uncovers novel biology.</title>
        <authorList>
            <person name="Wiegand S."/>
            <person name="Jogler M."/>
            <person name="Boedeker C."/>
            <person name="Pinto D."/>
            <person name="Vollmers J."/>
            <person name="Rivas-Marin E."/>
            <person name="Kohn T."/>
            <person name="Peeters S.H."/>
            <person name="Heuer A."/>
            <person name="Rast P."/>
            <person name="Oberbeckmann S."/>
            <person name="Bunk B."/>
            <person name="Jeske O."/>
            <person name="Meyerdierks A."/>
            <person name="Storesund J.E."/>
            <person name="Kallscheuer N."/>
            <person name="Luecker S."/>
            <person name="Lage O.M."/>
            <person name="Pohl T."/>
            <person name="Merkel B.J."/>
            <person name="Hornburger P."/>
            <person name="Mueller R.-W."/>
            <person name="Bruemmer F."/>
            <person name="Labrenz M."/>
            <person name="Spormann A.M."/>
            <person name="Op den Camp H."/>
            <person name="Overmann J."/>
            <person name="Amann R."/>
            <person name="Jetten M.S.M."/>
            <person name="Mascher T."/>
            <person name="Medema M.H."/>
            <person name="Devos D.P."/>
            <person name="Kaster A.-K."/>
            <person name="Ovreas L."/>
            <person name="Rohde M."/>
            <person name="Galperin M.Y."/>
            <person name="Jogler C."/>
        </authorList>
    </citation>
    <scope>NUCLEOTIDE SEQUENCE [LARGE SCALE GENOMIC DNA]</scope>
    <source>
        <strain evidence="3 4">Pla85_3_4</strain>
    </source>
</reference>
<dbReference type="OrthoDB" id="250713at2"/>
<sequence>MHALSRPWFTAVVLTWIAVGVAAIFYASQQRDRARNEQRADAVRDAAYPANLLHEHAGVKPVTFRFDPPPLAAPRQESAPGTVAPLRKARPVPLIERTPNADPLTLPTEGQTPASGLSPSTPSSRRSASGLQAPQPAPILPSYAGYRPARESEIAPLAPPANEGPAITPPGMNVPPSQERGPSGSGAGIPYVYPTTGASQPLPMQSVLVKEPSRSAASEEPVRPSSPRDVAPRETAPRVMAVRPISAEAMKIVNARAHEFNRSGFSLAERSAFFSARADFIQALRLIAQAIDAQAGGVLASQSLSNGLRALEEAEDFRPKGSRLEADLDTSALADGHRTPVLKEDGVNADQVSALRAVQMYYAYAQEQLAASCGGQAAGSVALYGMGKIQLSLAKAEGEVQGSHGPQAMAYFQAAMMADPSNQRASNELGVMLGRYGQWADARTVLLQSLSVRPMPETWHNLAVVHDRLNEPELARKARHEYELARQTTPSSSTSVQWLDSKTFAQTNPGPSGPPLTRATTAAKPPQVDPPQKSSWWLPWQR</sequence>
<proteinExistence type="predicted"/>
<dbReference type="RefSeq" id="WP_145055880.1">
    <property type="nucleotide sequence ID" value="NZ_CP036433.1"/>
</dbReference>
<feature type="region of interest" description="Disordered" evidence="1">
    <location>
        <begin position="484"/>
        <end position="542"/>
    </location>
</feature>
<feature type="compositionally biased region" description="Low complexity" evidence="1">
    <location>
        <begin position="112"/>
        <end position="131"/>
    </location>
</feature>
<feature type="region of interest" description="Disordered" evidence="1">
    <location>
        <begin position="210"/>
        <end position="235"/>
    </location>
</feature>